<keyword evidence="3" id="KW-0812">Transmembrane</keyword>
<keyword evidence="6" id="KW-0732">Signal</keyword>
<dbReference type="PANTHER" id="PTHR28668:SF1">
    <property type="entry name" value="TRANSMEMBRANE PROTEIN 234"/>
    <property type="match status" value="1"/>
</dbReference>
<evidence type="ECO:0000256" key="3">
    <source>
        <dbReference type="ARBA" id="ARBA00022692"/>
    </source>
</evidence>
<evidence type="ECO:0000256" key="1">
    <source>
        <dbReference type="ARBA" id="ARBA00004141"/>
    </source>
</evidence>
<feature type="chain" id="PRO_5008583728" description="EamA domain-containing protein" evidence="6">
    <location>
        <begin position="20"/>
        <end position="126"/>
    </location>
</feature>
<reference evidence="7" key="1">
    <citation type="submission" date="2015-11" db="EMBL/GenBank/DDBJ databases">
        <title>De novo transcriptome assembly of four potential Pierce s Disease insect vectors from Arizona vineyards.</title>
        <authorList>
            <person name="Tassone E.E."/>
        </authorList>
    </citation>
    <scope>NUCLEOTIDE SEQUENCE</scope>
</reference>
<evidence type="ECO:0000256" key="6">
    <source>
        <dbReference type="SAM" id="SignalP"/>
    </source>
</evidence>
<dbReference type="SUPFAM" id="SSF103481">
    <property type="entry name" value="Multidrug resistance efflux transporter EmrE"/>
    <property type="match status" value="1"/>
</dbReference>
<dbReference type="InterPro" id="IPR037185">
    <property type="entry name" value="EmrE-like"/>
</dbReference>
<dbReference type="GO" id="GO:0016020">
    <property type="term" value="C:membrane"/>
    <property type="evidence" value="ECO:0007669"/>
    <property type="project" value="UniProtKB-SubCell"/>
</dbReference>
<evidence type="ECO:0000256" key="5">
    <source>
        <dbReference type="ARBA" id="ARBA00023136"/>
    </source>
</evidence>
<evidence type="ECO:0000256" key="2">
    <source>
        <dbReference type="ARBA" id="ARBA00005977"/>
    </source>
</evidence>
<dbReference type="PANTHER" id="PTHR28668">
    <property type="entry name" value="TRANSMEMBRANE PROTEIN 234"/>
    <property type="match status" value="1"/>
</dbReference>
<keyword evidence="5" id="KW-0472">Membrane</keyword>
<keyword evidence="4" id="KW-1133">Transmembrane helix</keyword>
<dbReference type="AlphaFoldDB" id="A0A1B6GQG3"/>
<accession>A0A1B6GQG3</accession>
<comment type="similarity">
    <text evidence="2">Belongs to the TMEM234 family.</text>
</comment>
<gene>
    <name evidence="7" type="ORF">g.17406</name>
</gene>
<evidence type="ECO:0008006" key="8">
    <source>
        <dbReference type="Google" id="ProtNLM"/>
    </source>
</evidence>
<evidence type="ECO:0000256" key="4">
    <source>
        <dbReference type="ARBA" id="ARBA00022989"/>
    </source>
</evidence>
<evidence type="ECO:0000313" key="7">
    <source>
        <dbReference type="EMBL" id="JAS64674.1"/>
    </source>
</evidence>
<feature type="signal peptide" evidence="6">
    <location>
        <begin position="1"/>
        <end position="19"/>
    </location>
</feature>
<sequence>MDEMVYLFLVGLLWGVTNPLIKKGSAGVSKFEGSNVFVRFFMDIKVFATNWKCMIPFLLNQSGSVLYYFTLKSANLTFAVPITNSVAFLATAVTGWCLGESAPRPRTILGSSLIVLGTACYILDKT</sequence>
<dbReference type="Gene3D" id="1.10.3730.20">
    <property type="match status" value="1"/>
</dbReference>
<name>A0A1B6GQG3_9HEMI</name>
<comment type="subcellular location">
    <subcellularLocation>
        <location evidence="1">Membrane</location>
        <topology evidence="1">Multi-pass membrane protein</topology>
    </subcellularLocation>
</comment>
<dbReference type="Pfam" id="PF10639">
    <property type="entry name" value="TMEM234"/>
    <property type="match status" value="1"/>
</dbReference>
<dbReference type="InterPro" id="IPR018908">
    <property type="entry name" value="TMEM234"/>
</dbReference>
<dbReference type="EMBL" id="GECZ01005095">
    <property type="protein sequence ID" value="JAS64674.1"/>
    <property type="molecule type" value="Transcribed_RNA"/>
</dbReference>
<proteinExistence type="inferred from homology"/>
<organism evidence="7">
    <name type="scientific">Cuerna arida</name>
    <dbReference type="NCBI Taxonomy" id="1464854"/>
    <lineage>
        <taxon>Eukaryota</taxon>
        <taxon>Metazoa</taxon>
        <taxon>Ecdysozoa</taxon>
        <taxon>Arthropoda</taxon>
        <taxon>Hexapoda</taxon>
        <taxon>Insecta</taxon>
        <taxon>Pterygota</taxon>
        <taxon>Neoptera</taxon>
        <taxon>Paraneoptera</taxon>
        <taxon>Hemiptera</taxon>
        <taxon>Auchenorrhyncha</taxon>
        <taxon>Membracoidea</taxon>
        <taxon>Cicadellidae</taxon>
        <taxon>Cicadellinae</taxon>
        <taxon>Proconiini</taxon>
        <taxon>Cuerna</taxon>
    </lineage>
</organism>
<protein>
    <recommendedName>
        <fullName evidence="8">EamA domain-containing protein</fullName>
    </recommendedName>
</protein>